<accession>A0A0F9EH08</accession>
<protein>
    <recommendedName>
        <fullName evidence="2">Glycosyl transferase family 2</fullName>
    </recommendedName>
</protein>
<dbReference type="EMBL" id="LAZR01024980">
    <property type="protein sequence ID" value="KKL73368.1"/>
    <property type="molecule type" value="Genomic_DNA"/>
</dbReference>
<evidence type="ECO:0000313" key="1">
    <source>
        <dbReference type="EMBL" id="KKL73368.1"/>
    </source>
</evidence>
<evidence type="ECO:0008006" key="2">
    <source>
        <dbReference type="Google" id="ProtNLM"/>
    </source>
</evidence>
<gene>
    <name evidence="1" type="ORF">LCGC14_2075610</name>
</gene>
<proteinExistence type="predicted"/>
<dbReference type="Pfam" id="PF13704">
    <property type="entry name" value="Glyco_tranf_2_4"/>
    <property type="match status" value="1"/>
</dbReference>
<name>A0A0F9EH08_9ZZZZ</name>
<dbReference type="AlphaFoldDB" id="A0A0F9EH08"/>
<dbReference type="InterPro" id="IPR029044">
    <property type="entry name" value="Nucleotide-diphossugar_trans"/>
</dbReference>
<organism evidence="1">
    <name type="scientific">marine sediment metagenome</name>
    <dbReference type="NCBI Taxonomy" id="412755"/>
    <lineage>
        <taxon>unclassified sequences</taxon>
        <taxon>metagenomes</taxon>
        <taxon>ecological metagenomes</taxon>
    </lineage>
</organism>
<comment type="caution">
    <text evidence="1">The sequence shown here is derived from an EMBL/GenBank/DDBJ whole genome shotgun (WGS) entry which is preliminary data.</text>
</comment>
<sequence>MSIGGEKALLLAVMRNEGPYIIEWMAHHFALGIDDLLVFSNFCTDNTDKILDRIEEIWPHRVKHQPNPKVMFPKQGKWLIMALRFAGHFGRYQSAPWVYTTDPDEFLNFTGDIETFDDFFARTGDADVVSFTSIAFNSGGHKHAKDELVSKMYTQTAADLETAAAENREVLTAVKTLYRNKVQGARRPHRPVTHDFSDQGFKWINGSGQTMPPEFTDSAYKAIASNGTRDYAQINHYSIKSAEEFILKVDRGDGGQNDRVGESARYWNTANRQGNIDTRGVGLSAAAREIYDFLMADAKLKALYDECLELRHTRFTEIMATENGQELGRITGYYD</sequence>
<dbReference type="SUPFAM" id="SSF53448">
    <property type="entry name" value="Nucleotide-diphospho-sugar transferases"/>
    <property type="match status" value="1"/>
</dbReference>
<reference evidence="1" key="1">
    <citation type="journal article" date="2015" name="Nature">
        <title>Complex archaea that bridge the gap between prokaryotes and eukaryotes.</title>
        <authorList>
            <person name="Spang A."/>
            <person name="Saw J.H."/>
            <person name="Jorgensen S.L."/>
            <person name="Zaremba-Niedzwiedzka K."/>
            <person name="Martijn J."/>
            <person name="Lind A.E."/>
            <person name="van Eijk R."/>
            <person name="Schleper C."/>
            <person name="Guy L."/>
            <person name="Ettema T.J."/>
        </authorList>
    </citation>
    <scope>NUCLEOTIDE SEQUENCE</scope>
</reference>